<proteinExistence type="inferred from homology"/>
<comment type="similarity">
    <text evidence="3">Belongs to the NadD family.</text>
</comment>
<name>A0ABV4MQV1_9VIBR</name>
<comment type="pathway">
    <text evidence="2">Cofactor biosynthesis; NAD(+) biosynthesis; deamido-NAD(+) from nicotinate D-ribonucleotide: step 1/1.</text>
</comment>
<keyword evidence="6 16" id="KW-0808">Transferase</keyword>
<keyword evidence="7 16" id="KW-0548">Nucleotidyltransferase</keyword>
<accession>A0ABV4MQV1</accession>
<feature type="domain" description="Cytidyltransferase-like" evidence="15">
    <location>
        <begin position="12"/>
        <end position="147"/>
    </location>
</feature>
<evidence type="ECO:0000259" key="15">
    <source>
        <dbReference type="Pfam" id="PF01467"/>
    </source>
</evidence>
<evidence type="ECO:0000256" key="5">
    <source>
        <dbReference type="ARBA" id="ARBA00022642"/>
    </source>
</evidence>
<dbReference type="PANTHER" id="PTHR39321:SF3">
    <property type="entry name" value="PHOSPHOPANTETHEINE ADENYLYLTRANSFERASE"/>
    <property type="match status" value="1"/>
</dbReference>
<dbReference type="Pfam" id="PF01467">
    <property type="entry name" value="CTP_transf_like"/>
    <property type="match status" value="1"/>
</dbReference>
<dbReference type="Gene3D" id="3.40.50.620">
    <property type="entry name" value="HUPs"/>
    <property type="match status" value="1"/>
</dbReference>
<evidence type="ECO:0000256" key="13">
    <source>
        <dbReference type="ARBA" id="ARBA00033353"/>
    </source>
</evidence>
<keyword evidence="17" id="KW-1185">Reference proteome</keyword>
<dbReference type="Proteomes" id="UP001570071">
    <property type="component" value="Unassembled WGS sequence"/>
</dbReference>
<evidence type="ECO:0000256" key="6">
    <source>
        <dbReference type="ARBA" id="ARBA00022679"/>
    </source>
</evidence>
<keyword evidence="8" id="KW-0547">Nucleotide-binding</keyword>
<evidence type="ECO:0000256" key="11">
    <source>
        <dbReference type="ARBA" id="ARBA00031253"/>
    </source>
</evidence>
<evidence type="ECO:0000256" key="8">
    <source>
        <dbReference type="ARBA" id="ARBA00022741"/>
    </source>
</evidence>
<evidence type="ECO:0000313" key="17">
    <source>
        <dbReference type="Proteomes" id="UP001570071"/>
    </source>
</evidence>
<dbReference type="RefSeq" id="WP_269337283.1">
    <property type="nucleotide sequence ID" value="NZ_JBFSSG010000001.1"/>
</dbReference>
<evidence type="ECO:0000256" key="3">
    <source>
        <dbReference type="ARBA" id="ARBA00009014"/>
    </source>
</evidence>
<dbReference type="GO" id="GO:0004515">
    <property type="term" value="F:nicotinate-nucleotide adenylyltransferase activity"/>
    <property type="evidence" value="ECO:0007669"/>
    <property type="project" value="UniProtKB-EC"/>
</dbReference>
<evidence type="ECO:0000256" key="9">
    <source>
        <dbReference type="ARBA" id="ARBA00022840"/>
    </source>
</evidence>
<evidence type="ECO:0000256" key="12">
    <source>
        <dbReference type="ARBA" id="ARBA00033140"/>
    </source>
</evidence>
<comment type="catalytic activity">
    <reaction evidence="14">
        <text>nicotinate beta-D-ribonucleotide + ATP + H(+) = deamido-NAD(+) + diphosphate</text>
        <dbReference type="Rhea" id="RHEA:22860"/>
        <dbReference type="ChEBI" id="CHEBI:15378"/>
        <dbReference type="ChEBI" id="CHEBI:30616"/>
        <dbReference type="ChEBI" id="CHEBI:33019"/>
        <dbReference type="ChEBI" id="CHEBI:57502"/>
        <dbReference type="ChEBI" id="CHEBI:58437"/>
        <dbReference type="EC" id="2.7.7.18"/>
    </reaction>
</comment>
<evidence type="ECO:0000256" key="1">
    <source>
        <dbReference type="ARBA" id="ARBA00002324"/>
    </source>
</evidence>
<dbReference type="EC" id="2.7.7.18" evidence="4"/>
<evidence type="ECO:0000313" key="16">
    <source>
        <dbReference type="EMBL" id="MEZ8719523.1"/>
    </source>
</evidence>
<dbReference type="SUPFAM" id="SSF52374">
    <property type="entry name" value="Nucleotidylyl transferase"/>
    <property type="match status" value="1"/>
</dbReference>
<dbReference type="InterPro" id="IPR004821">
    <property type="entry name" value="Cyt_trans-like"/>
</dbReference>
<sequence>MAHTIAVLSSAFNPPTIGHKSILERLSFFDKVLVVPVQADPRGRQFLDYDLRRSMLEVFVKDIDLPNVEVCAVEHEIDDAGGHVRTSELIEHLLPLYPESEFTFAIGPDKMKKFPSIRGNDDLLGRINILVCAERSDVRSEFVREKAFRNVDISNDTTHSVVEMIFQKALYDDMNDNWLV</sequence>
<evidence type="ECO:0000256" key="7">
    <source>
        <dbReference type="ARBA" id="ARBA00022695"/>
    </source>
</evidence>
<dbReference type="InterPro" id="IPR005248">
    <property type="entry name" value="NadD/NMNAT"/>
</dbReference>
<organism evidence="16 17">
    <name type="scientific">Vibrio pomeroyi</name>
    <dbReference type="NCBI Taxonomy" id="198832"/>
    <lineage>
        <taxon>Bacteria</taxon>
        <taxon>Pseudomonadati</taxon>
        <taxon>Pseudomonadota</taxon>
        <taxon>Gammaproteobacteria</taxon>
        <taxon>Vibrionales</taxon>
        <taxon>Vibrionaceae</taxon>
        <taxon>Vibrio</taxon>
    </lineage>
</organism>
<evidence type="ECO:0000256" key="14">
    <source>
        <dbReference type="ARBA" id="ARBA00048721"/>
    </source>
</evidence>
<comment type="function">
    <text evidence="1">Catalyzes the reversible adenylation of nicotinate mononucleotide (NaMN) to nicotinic acid adenine dinucleotide (NaAD).</text>
</comment>
<keyword evidence="10" id="KW-0520">NAD</keyword>
<evidence type="ECO:0000256" key="10">
    <source>
        <dbReference type="ARBA" id="ARBA00023027"/>
    </source>
</evidence>
<gene>
    <name evidence="16" type="ORF">AB6D66_00495</name>
</gene>
<dbReference type="InterPro" id="IPR014729">
    <property type="entry name" value="Rossmann-like_a/b/a_fold"/>
</dbReference>
<dbReference type="EMBL" id="JBFSSG010000001">
    <property type="protein sequence ID" value="MEZ8719523.1"/>
    <property type="molecule type" value="Genomic_DNA"/>
</dbReference>
<keyword evidence="9" id="KW-0067">ATP-binding</keyword>
<evidence type="ECO:0000256" key="4">
    <source>
        <dbReference type="ARBA" id="ARBA00012389"/>
    </source>
</evidence>
<comment type="caution">
    <text evidence="16">The sequence shown here is derived from an EMBL/GenBank/DDBJ whole genome shotgun (WGS) entry which is preliminary data.</text>
</comment>
<keyword evidence="5" id="KW-0662">Pyridine nucleotide biosynthesis</keyword>
<reference evidence="16 17" key="1">
    <citation type="journal article" date="2024" name="ISME J.">
        <title>Tailless and filamentous prophages are predominant in marine Vibrio.</title>
        <authorList>
            <person name="Steensen K."/>
            <person name="Seneca J."/>
            <person name="Bartlau N."/>
            <person name="Yu X.A."/>
            <person name="Hussain F.A."/>
            <person name="Polz M.F."/>
        </authorList>
    </citation>
    <scope>NUCLEOTIDE SEQUENCE [LARGE SCALE GENOMIC DNA]</scope>
    <source>
        <strain evidence="16 17">10N.239.312.F12</strain>
    </source>
</reference>
<protein>
    <recommendedName>
        <fullName evidence="4">nicotinate-nucleotide adenylyltransferase</fullName>
        <ecNumber evidence="4">2.7.7.18</ecNumber>
    </recommendedName>
    <alternativeName>
        <fullName evidence="13">Deamido-NAD(+) diphosphorylase</fullName>
    </alternativeName>
    <alternativeName>
        <fullName evidence="12">Deamido-NAD(+) pyrophosphorylase</fullName>
    </alternativeName>
    <alternativeName>
        <fullName evidence="11">Nicotinate mononucleotide adenylyltransferase</fullName>
    </alternativeName>
</protein>
<evidence type="ECO:0000256" key="2">
    <source>
        <dbReference type="ARBA" id="ARBA00005019"/>
    </source>
</evidence>
<dbReference type="PANTHER" id="PTHR39321">
    <property type="entry name" value="NICOTINATE-NUCLEOTIDE ADENYLYLTRANSFERASE-RELATED"/>
    <property type="match status" value="1"/>
</dbReference>